<dbReference type="Pfam" id="PF00571">
    <property type="entry name" value="CBS"/>
    <property type="match status" value="1"/>
</dbReference>
<evidence type="ECO:0000256" key="8">
    <source>
        <dbReference type="PROSITE-ProRule" id="PRU00703"/>
    </source>
</evidence>
<dbReference type="SUPFAM" id="SSF161093">
    <property type="entry name" value="MgtE membrane domain-like"/>
    <property type="match status" value="1"/>
</dbReference>
<feature type="transmembrane region" description="Helical" evidence="9">
    <location>
        <begin position="284"/>
        <end position="304"/>
    </location>
</feature>
<dbReference type="GO" id="GO:0015095">
    <property type="term" value="F:magnesium ion transmembrane transporter activity"/>
    <property type="evidence" value="ECO:0007669"/>
    <property type="project" value="UniProtKB-UniRule"/>
</dbReference>
<dbReference type="RefSeq" id="WP_167150864.1">
    <property type="nucleotide sequence ID" value="NZ_JAAMOX010000002.1"/>
</dbReference>
<dbReference type="PANTHER" id="PTHR43773">
    <property type="entry name" value="MAGNESIUM TRANSPORTER MGTE"/>
    <property type="match status" value="1"/>
</dbReference>
<keyword evidence="9" id="KW-1003">Cell membrane</keyword>
<reference evidence="11 12" key="1">
    <citation type="submission" date="2020-02" db="EMBL/GenBank/DDBJ databases">
        <title>Sequencing the genomes of 1000 actinobacteria strains.</title>
        <authorList>
            <person name="Klenk H.-P."/>
        </authorList>
    </citation>
    <scope>NUCLEOTIDE SEQUENCE [LARGE SCALE GENOMIC DNA]</scope>
    <source>
        <strain evidence="11 12">DSM 27960</strain>
    </source>
</reference>
<proteinExistence type="inferred from homology"/>
<dbReference type="InterPro" id="IPR006669">
    <property type="entry name" value="MgtE_transporter"/>
</dbReference>
<evidence type="ECO:0000313" key="12">
    <source>
        <dbReference type="Proteomes" id="UP000541033"/>
    </source>
</evidence>
<keyword evidence="4 9" id="KW-0812">Transmembrane</keyword>
<dbReference type="InterPro" id="IPR036739">
    <property type="entry name" value="SLC41_membr_dom_sf"/>
</dbReference>
<dbReference type="Pfam" id="PF03448">
    <property type="entry name" value="MgtE_N"/>
    <property type="match status" value="1"/>
</dbReference>
<keyword evidence="7 9" id="KW-0472">Membrane</keyword>
<keyword evidence="12" id="KW-1185">Reference proteome</keyword>
<feature type="transmembrane region" description="Helical" evidence="9">
    <location>
        <begin position="422"/>
        <end position="445"/>
    </location>
</feature>
<evidence type="ECO:0000256" key="7">
    <source>
        <dbReference type="ARBA" id="ARBA00023136"/>
    </source>
</evidence>
<keyword evidence="9" id="KW-0479">Metal-binding</keyword>
<dbReference type="PROSITE" id="PS51371">
    <property type="entry name" value="CBS"/>
    <property type="match status" value="1"/>
</dbReference>
<comment type="function">
    <text evidence="9">Acts as a magnesium transporter.</text>
</comment>
<name>A0A7X5R2R3_9MICO</name>
<accession>A0A7X5R2R3</accession>
<evidence type="ECO:0000256" key="2">
    <source>
        <dbReference type="ARBA" id="ARBA00009749"/>
    </source>
</evidence>
<comment type="subcellular location">
    <subcellularLocation>
        <location evidence="9">Cell membrane</location>
        <topology evidence="9">Multi-pass membrane protein</topology>
    </subcellularLocation>
    <subcellularLocation>
        <location evidence="1">Membrane</location>
        <topology evidence="1">Multi-pass membrane protein</topology>
    </subcellularLocation>
</comment>
<comment type="subunit">
    <text evidence="9">Homodimer.</text>
</comment>
<keyword evidence="3 9" id="KW-0813">Transport</keyword>
<dbReference type="InterPro" id="IPR038076">
    <property type="entry name" value="MgtE_N_sf"/>
</dbReference>
<gene>
    <name evidence="11" type="ORF">FHX76_002387</name>
</gene>
<dbReference type="InterPro" id="IPR000644">
    <property type="entry name" value="CBS_dom"/>
</dbReference>
<dbReference type="GO" id="GO:0005886">
    <property type="term" value="C:plasma membrane"/>
    <property type="evidence" value="ECO:0007669"/>
    <property type="project" value="UniProtKB-SubCell"/>
</dbReference>
<evidence type="ECO:0000256" key="9">
    <source>
        <dbReference type="RuleBase" id="RU362011"/>
    </source>
</evidence>
<feature type="transmembrane region" description="Helical" evidence="9">
    <location>
        <begin position="360"/>
        <end position="380"/>
    </location>
</feature>
<keyword evidence="5 9" id="KW-0460">Magnesium</keyword>
<comment type="similarity">
    <text evidence="2 9">Belongs to the SLC41A transporter family.</text>
</comment>
<dbReference type="Gene3D" id="1.25.60.10">
    <property type="entry name" value="MgtE N-terminal domain-like"/>
    <property type="match status" value="1"/>
</dbReference>
<dbReference type="Gene3D" id="1.10.357.20">
    <property type="entry name" value="SLC41 divalent cation transporters, integral membrane domain"/>
    <property type="match status" value="1"/>
</dbReference>
<dbReference type="PANTHER" id="PTHR43773:SF1">
    <property type="entry name" value="MAGNESIUM TRANSPORTER MGTE"/>
    <property type="match status" value="1"/>
</dbReference>
<evidence type="ECO:0000313" key="11">
    <source>
        <dbReference type="EMBL" id="NIH54491.1"/>
    </source>
</evidence>
<dbReference type="Pfam" id="PF01769">
    <property type="entry name" value="MgtE"/>
    <property type="match status" value="1"/>
</dbReference>
<dbReference type="EMBL" id="JAAMOX010000002">
    <property type="protein sequence ID" value="NIH54491.1"/>
    <property type="molecule type" value="Genomic_DNA"/>
</dbReference>
<dbReference type="CDD" id="cd04606">
    <property type="entry name" value="CBS_pair_Mg_transporter"/>
    <property type="match status" value="1"/>
</dbReference>
<comment type="caution">
    <text evidence="11">The sequence shown here is derived from an EMBL/GenBank/DDBJ whole genome shotgun (WGS) entry which is preliminary data.</text>
</comment>
<dbReference type="SUPFAM" id="SSF54631">
    <property type="entry name" value="CBS-domain pair"/>
    <property type="match status" value="1"/>
</dbReference>
<comment type="caution">
    <text evidence="9">Lacks conserved residue(s) required for the propagation of feature annotation.</text>
</comment>
<dbReference type="InterPro" id="IPR006667">
    <property type="entry name" value="SLC41_membr_dom"/>
</dbReference>
<evidence type="ECO:0000256" key="3">
    <source>
        <dbReference type="ARBA" id="ARBA00022448"/>
    </source>
</evidence>
<dbReference type="SMART" id="SM00924">
    <property type="entry name" value="MgtE_N"/>
    <property type="match status" value="1"/>
</dbReference>
<dbReference type="AlphaFoldDB" id="A0A7X5R2R3"/>
<keyword evidence="8" id="KW-0129">CBS domain</keyword>
<feature type="domain" description="CBS" evidence="10">
    <location>
        <begin position="200"/>
        <end position="256"/>
    </location>
</feature>
<dbReference type="InterPro" id="IPR046342">
    <property type="entry name" value="CBS_dom_sf"/>
</dbReference>
<dbReference type="NCBIfam" id="TIGR00400">
    <property type="entry name" value="mgtE"/>
    <property type="match status" value="1"/>
</dbReference>
<evidence type="ECO:0000256" key="4">
    <source>
        <dbReference type="ARBA" id="ARBA00022692"/>
    </source>
</evidence>
<feature type="transmembrane region" description="Helical" evidence="9">
    <location>
        <begin position="387"/>
        <end position="410"/>
    </location>
</feature>
<evidence type="ECO:0000256" key="5">
    <source>
        <dbReference type="ARBA" id="ARBA00022842"/>
    </source>
</evidence>
<evidence type="ECO:0000256" key="6">
    <source>
        <dbReference type="ARBA" id="ARBA00022989"/>
    </source>
</evidence>
<evidence type="ECO:0000256" key="1">
    <source>
        <dbReference type="ARBA" id="ARBA00004141"/>
    </source>
</evidence>
<dbReference type="SUPFAM" id="SSF158791">
    <property type="entry name" value="MgtE N-terminal domain-like"/>
    <property type="match status" value="1"/>
</dbReference>
<evidence type="ECO:0000259" key="10">
    <source>
        <dbReference type="PROSITE" id="PS51371"/>
    </source>
</evidence>
<organism evidence="11 12">
    <name type="scientific">Lysinibacter cavernae</name>
    <dbReference type="NCBI Taxonomy" id="1640652"/>
    <lineage>
        <taxon>Bacteria</taxon>
        <taxon>Bacillati</taxon>
        <taxon>Actinomycetota</taxon>
        <taxon>Actinomycetes</taxon>
        <taxon>Micrococcales</taxon>
        <taxon>Microbacteriaceae</taxon>
        <taxon>Lysinibacter</taxon>
    </lineage>
</organism>
<dbReference type="Proteomes" id="UP000541033">
    <property type="component" value="Unassembled WGS sequence"/>
</dbReference>
<keyword evidence="6 9" id="KW-1133">Transmembrane helix</keyword>
<dbReference type="Gene3D" id="3.10.580.10">
    <property type="entry name" value="CBS-domain"/>
    <property type="match status" value="1"/>
</dbReference>
<dbReference type="InterPro" id="IPR006668">
    <property type="entry name" value="Mg_transptr_MgtE_intracell_dom"/>
</dbReference>
<dbReference type="GO" id="GO:0046872">
    <property type="term" value="F:metal ion binding"/>
    <property type="evidence" value="ECO:0007669"/>
    <property type="project" value="UniProtKB-KW"/>
</dbReference>
<protein>
    <recommendedName>
        <fullName evidence="9">Magnesium transporter MgtE</fullName>
    </recommendedName>
</protein>
<sequence>MDELIRVENELNQAISAGDLLQASRLLDELNPREVTEVIERSPRAKAAVTYRLLSKSRALEVFEMLDPAVQGDLVHALRDDEVTGLFSELDPDDRAQLVDELPASVAQRLMLGLSAKDRAITTAILGYRSGSVGRRMSPEYVHAHPWYTAARTLDDVRAKAADAETIYTIPVTNDVKRLVGIVSLREVLASDPDATIGELMSEPEYALATDSAEEAARTCADHEYLALPIVDSETRLLGILTVDDAHQILRDAEAEDVARAGGSEPLRRPYLSTSIFSIARSRVVWLLVLAVSALLTVQVLEIFEATLEQKVVLALFIPLLTGTGGNTGSQAATTITRALAVGDVRTSDVWLVLLREVRVGTMLGLLLGSLGFVLAALVYDVPTGAVIGLTLLCVCAMAATVGGAMPLLAKTIHVDPAVFSTPFITTFCDATGLLIYFTIAKAILQI</sequence>